<reference evidence="9" key="3">
    <citation type="submission" date="2025-09" db="UniProtKB">
        <authorList>
            <consortium name="Ensembl"/>
        </authorList>
    </citation>
    <scope>IDENTIFICATION</scope>
</reference>
<evidence type="ECO:0000256" key="3">
    <source>
        <dbReference type="ARBA" id="ARBA00022475"/>
    </source>
</evidence>
<accession>A0A8C4SCD5</accession>
<evidence type="ECO:0000256" key="6">
    <source>
        <dbReference type="ARBA" id="ARBA00022989"/>
    </source>
</evidence>
<keyword evidence="6 8" id="KW-1133">Transmembrane helix</keyword>
<keyword evidence="5 8" id="KW-0965">Cell junction</keyword>
<dbReference type="InterPro" id="IPR017974">
    <property type="entry name" value="Claudin_CS"/>
</dbReference>
<dbReference type="Proteomes" id="UP000694620">
    <property type="component" value="Chromosome 3"/>
</dbReference>
<keyword evidence="10" id="KW-1185">Reference proteome</keyword>
<evidence type="ECO:0000256" key="7">
    <source>
        <dbReference type="ARBA" id="ARBA00023136"/>
    </source>
</evidence>
<feature type="transmembrane region" description="Helical" evidence="8">
    <location>
        <begin position="74"/>
        <end position="100"/>
    </location>
</feature>
<feature type="transmembrane region" description="Helical" evidence="8">
    <location>
        <begin position="160"/>
        <end position="181"/>
    </location>
</feature>
<dbReference type="PRINTS" id="PR01077">
    <property type="entry name" value="CLAUDIN"/>
</dbReference>
<feature type="transmembrane region" description="Helical" evidence="8">
    <location>
        <begin position="121"/>
        <end position="140"/>
    </location>
</feature>
<evidence type="ECO:0000256" key="1">
    <source>
        <dbReference type="ARBA" id="ARBA00008295"/>
    </source>
</evidence>
<organism evidence="9 10">
    <name type="scientific">Erpetoichthys calabaricus</name>
    <name type="common">Rope fish</name>
    <name type="synonym">Calamoichthys calabaricus</name>
    <dbReference type="NCBI Taxonomy" id="27687"/>
    <lineage>
        <taxon>Eukaryota</taxon>
        <taxon>Metazoa</taxon>
        <taxon>Chordata</taxon>
        <taxon>Craniata</taxon>
        <taxon>Vertebrata</taxon>
        <taxon>Euteleostomi</taxon>
        <taxon>Actinopterygii</taxon>
        <taxon>Polypteriformes</taxon>
        <taxon>Polypteridae</taxon>
        <taxon>Erpetoichthys</taxon>
    </lineage>
</organism>
<dbReference type="AlphaFoldDB" id="A0A8C4SCD5"/>
<evidence type="ECO:0000256" key="5">
    <source>
        <dbReference type="ARBA" id="ARBA00022949"/>
    </source>
</evidence>
<gene>
    <name evidence="9" type="primary">LOC114648972</name>
</gene>
<dbReference type="GO" id="GO:0005923">
    <property type="term" value="C:bicellular tight junction"/>
    <property type="evidence" value="ECO:0007669"/>
    <property type="project" value="UniProtKB-SubCell"/>
</dbReference>
<evidence type="ECO:0000256" key="4">
    <source>
        <dbReference type="ARBA" id="ARBA00022692"/>
    </source>
</evidence>
<evidence type="ECO:0000313" key="9">
    <source>
        <dbReference type="Ensembl" id="ENSECRP00000014875.1"/>
    </source>
</evidence>
<keyword evidence="7 8" id="KW-0472">Membrane</keyword>
<dbReference type="Gene3D" id="1.20.140.150">
    <property type="match status" value="1"/>
</dbReference>
<dbReference type="GO" id="GO:0005886">
    <property type="term" value="C:plasma membrane"/>
    <property type="evidence" value="ECO:0007669"/>
    <property type="project" value="UniProtKB-SubCell"/>
</dbReference>
<reference evidence="9" key="2">
    <citation type="submission" date="2025-08" db="UniProtKB">
        <authorList>
            <consortium name="Ensembl"/>
        </authorList>
    </citation>
    <scope>IDENTIFICATION</scope>
</reference>
<dbReference type="Ensembl" id="ENSECRT00000015135.1">
    <property type="protein sequence ID" value="ENSECRP00000014875.1"/>
    <property type="gene ID" value="ENSECRG00000009909.1"/>
</dbReference>
<dbReference type="InterPro" id="IPR004031">
    <property type="entry name" value="PMP22/EMP/MP20/Claudin"/>
</dbReference>
<comment type="subcellular location">
    <subcellularLocation>
        <location evidence="8">Cell junction</location>
        <location evidence="8">Tight junction</location>
    </subcellularLocation>
    <subcellularLocation>
        <location evidence="8">Cell membrane</location>
        <topology evidence="8">Multi-pass membrane protein</topology>
    </subcellularLocation>
</comment>
<keyword evidence="3 8" id="KW-1003">Cell membrane</keyword>
<dbReference type="GO" id="GO:0005198">
    <property type="term" value="F:structural molecule activity"/>
    <property type="evidence" value="ECO:0007669"/>
    <property type="project" value="InterPro"/>
</dbReference>
<dbReference type="PANTHER" id="PTHR12002">
    <property type="entry name" value="CLAUDIN"/>
    <property type="match status" value="1"/>
</dbReference>
<reference evidence="9" key="1">
    <citation type="submission" date="2021-06" db="EMBL/GenBank/DDBJ databases">
        <authorList>
            <consortium name="Wellcome Sanger Institute Data Sharing"/>
        </authorList>
    </citation>
    <scope>NUCLEOTIDE SEQUENCE [LARGE SCALE GENOMIC DNA]</scope>
</reference>
<sequence>MNSAVEALGLLLGVIASFLLGISLGNSTWRVSTVHNSVITTSTIYENLWMSCATDSAGGFNCWMFPSLLALSGYIQACRALMIAAIVMGVLGSIAALIGLQCTKVGGDNYTVKGRIAGVGGVLYILGGLCAMVAISWYAFNITREFFDPLYPGIKYEIGPALYIGWCAGTMAIFGGLCLVCSCKLGSSDKYPSYSYGYHPPKSTALSAKASQPEKTNADGSFYGKNAYV</sequence>
<name>A0A8C4SCD5_ERPCA</name>
<evidence type="ECO:0000313" key="10">
    <source>
        <dbReference type="Proteomes" id="UP000694620"/>
    </source>
</evidence>
<dbReference type="PROSITE" id="PS01346">
    <property type="entry name" value="CLAUDIN"/>
    <property type="match status" value="1"/>
</dbReference>
<proteinExistence type="inferred from homology"/>
<evidence type="ECO:0000256" key="2">
    <source>
        <dbReference type="ARBA" id="ARBA00022427"/>
    </source>
</evidence>
<dbReference type="InterPro" id="IPR006187">
    <property type="entry name" value="Claudin"/>
</dbReference>
<dbReference type="GeneTree" id="ENSGT00940000165100"/>
<comment type="similarity">
    <text evidence="1 8">Belongs to the claudin family.</text>
</comment>
<comment type="caution">
    <text evidence="8">Lacks conserved residue(s) required for the propagation of feature annotation.</text>
</comment>
<keyword evidence="4 8" id="KW-0812">Transmembrane</keyword>
<evidence type="ECO:0000256" key="8">
    <source>
        <dbReference type="RuleBase" id="RU060637"/>
    </source>
</evidence>
<dbReference type="FunFam" id="1.20.140.150:FF:000001">
    <property type="entry name" value="Claudin"/>
    <property type="match status" value="1"/>
</dbReference>
<keyword evidence="2 8" id="KW-0796">Tight junction</keyword>
<dbReference type="Pfam" id="PF00822">
    <property type="entry name" value="PMP22_Claudin"/>
    <property type="match status" value="1"/>
</dbReference>
<comment type="function">
    <text evidence="8">Claudins function as major constituents of the tight junction complexes that regulate the permeability of epithelia.</text>
</comment>
<protein>
    <recommendedName>
        <fullName evidence="8">Claudin</fullName>
    </recommendedName>
</protein>